<feature type="region of interest" description="Disordered" evidence="1">
    <location>
        <begin position="114"/>
        <end position="162"/>
    </location>
</feature>
<dbReference type="AlphaFoldDB" id="A0A9W9ZDI8"/>
<feature type="region of interest" description="Disordered" evidence="1">
    <location>
        <begin position="76"/>
        <end position="102"/>
    </location>
</feature>
<evidence type="ECO:0000313" key="4">
    <source>
        <dbReference type="Proteomes" id="UP001163046"/>
    </source>
</evidence>
<evidence type="ECO:0000259" key="2">
    <source>
        <dbReference type="Pfam" id="PF20231"/>
    </source>
</evidence>
<protein>
    <recommendedName>
        <fullName evidence="2">DUF6589 domain-containing protein</fullName>
    </recommendedName>
</protein>
<dbReference type="Pfam" id="PF20231">
    <property type="entry name" value="DUF6589"/>
    <property type="match status" value="1"/>
</dbReference>
<dbReference type="OrthoDB" id="5985206at2759"/>
<feature type="compositionally biased region" description="Low complexity" evidence="1">
    <location>
        <begin position="117"/>
        <end position="127"/>
    </location>
</feature>
<evidence type="ECO:0000256" key="1">
    <source>
        <dbReference type="SAM" id="MobiDB-lite"/>
    </source>
</evidence>
<dbReference type="InterPro" id="IPR046496">
    <property type="entry name" value="DUF6589"/>
</dbReference>
<comment type="caution">
    <text evidence="3">The sequence shown here is derived from an EMBL/GenBank/DDBJ whole genome shotgun (WGS) entry which is preliminary data.</text>
</comment>
<feature type="compositionally biased region" description="Polar residues" evidence="1">
    <location>
        <begin position="83"/>
        <end position="97"/>
    </location>
</feature>
<keyword evidence="4" id="KW-1185">Reference proteome</keyword>
<sequence length="162" mass="18230">MQLDLIEMLLLHFKALPGFNAYAIEMLISIVQNEVFLSEAEAHQCMWASTANWNGRASKNIEIDLLQEIRNKSIKKSIKTMGPNKTNKAIENASRASGGQHKITENFDVQVNRVKPSSSHSHSSAAADESTALKDLRVVKPFTNEPNRMYDSFPDIQPDPYR</sequence>
<gene>
    <name evidence="3" type="ORF">OS493_015328</name>
</gene>
<dbReference type="EMBL" id="MU826357">
    <property type="protein sequence ID" value="KAJ7379536.1"/>
    <property type="molecule type" value="Genomic_DNA"/>
</dbReference>
<accession>A0A9W9ZDI8</accession>
<feature type="domain" description="DUF6589" evidence="2">
    <location>
        <begin position="3"/>
        <end position="120"/>
    </location>
</feature>
<proteinExistence type="predicted"/>
<dbReference type="Proteomes" id="UP001163046">
    <property type="component" value="Unassembled WGS sequence"/>
</dbReference>
<name>A0A9W9ZDI8_9CNID</name>
<organism evidence="3 4">
    <name type="scientific">Desmophyllum pertusum</name>
    <dbReference type="NCBI Taxonomy" id="174260"/>
    <lineage>
        <taxon>Eukaryota</taxon>
        <taxon>Metazoa</taxon>
        <taxon>Cnidaria</taxon>
        <taxon>Anthozoa</taxon>
        <taxon>Hexacorallia</taxon>
        <taxon>Scleractinia</taxon>
        <taxon>Caryophylliina</taxon>
        <taxon>Caryophylliidae</taxon>
        <taxon>Desmophyllum</taxon>
    </lineage>
</organism>
<reference evidence="3" key="1">
    <citation type="submission" date="2023-01" db="EMBL/GenBank/DDBJ databases">
        <title>Genome assembly of the deep-sea coral Lophelia pertusa.</title>
        <authorList>
            <person name="Herrera S."/>
            <person name="Cordes E."/>
        </authorList>
    </citation>
    <scope>NUCLEOTIDE SEQUENCE</scope>
    <source>
        <strain evidence="3">USNM1676648</strain>
        <tissue evidence="3">Polyp</tissue>
    </source>
</reference>
<evidence type="ECO:0000313" key="3">
    <source>
        <dbReference type="EMBL" id="KAJ7379536.1"/>
    </source>
</evidence>